<organism evidence="1 2">
    <name type="scientific">Panagrolaimus sp. JU765</name>
    <dbReference type="NCBI Taxonomy" id="591449"/>
    <lineage>
        <taxon>Eukaryota</taxon>
        <taxon>Metazoa</taxon>
        <taxon>Ecdysozoa</taxon>
        <taxon>Nematoda</taxon>
        <taxon>Chromadorea</taxon>
        <taxon>Rhabditida</taxon>
        <taxon>Tylenchina</taxon>
        <taxon>Panagrolaimomorpha</taxon>
        <taxon>Panagrolaimoidea</taxon>
        <taxon>Panagrolaimidae</taxon>
        <taxon>Panagrolaimus</taxon>
    </lineage>
</organism>
<reference evidence="2" key="1">
    <citation type="submission" date="2022-11" db="UniProtKB">
        <authorList>
            <consortium name="WormBaseParasite"/>
        </authorList>
    </citation>
    <scope>IDENTIFICATION</scope>
</reference>
<protein>
    <submittedName>
        <fullName evidence="2">Uncharacterized protein</fullName>
    </submittedName>
</protein>
<sequence>MVILYNFFKEKKIPVEYLHYQSLLQRSGTRSGACKIPQLNPWDQTIMSYFSKPDRIQCKPFLLDVTHLDENGILTIDPDFVEKVNCDYRYFFKNEGVDDDNLEYDEWATLGEKGVKLAKEFVEVNCVKLAKEFVEVNCVTKSILSGSYTYHWAHLKPKTANIKKQPILEESIEKPSVIMIGLDSMSRSNFVRQLPHTYQYLQENGFIDLQSHVKVADNTFNNWLAILTGKLGTKTREFDAELPDEFHLWFDDWDFIWKNYSKHGYATFFAEDRVDIATFNYMGKQNGFRRSPVDHYFRPFWLSCYWSLTFRRSTTGCYDRRPLHEIQFEYLSEFLKGYENKRKFAWWWTQDLSHDDLNKIGAIDLDFREFLEKHEKLLEKSIVIVFSDHGHRYAEIRETVIGRLEARLPFLTIRIPKELREKHSWIVENLKLNSKTMTTQYDLHQTLLHVLDKFDKENDAAKPTKI</sequence>
<proteinExistence type="predicted"/>
<evidence type="ECO:0000313" key="2">
    <source>
        <dbReference type="WBParaSite" id="JU765_v2.g18551.t1"/>
    </source>
</evidence>
<name>A0AC34QR95_9BILA</name>
<accession>A0AC34QR95</accession>
<evidence type="ECO:0000313" key="1">
    <source>
        <dbReference type="Proteomes" id="UP000887576"/>
    </source>
</evidence>
<dbReference type="Proteomes" id="UP000887576">
    <property type="component" value="Unplaced"/>
</dbReference>
<dbReference type="WBParaSite" id="JU765_v2.g18551.t1">
    <property type="protein sequence ID" value="JU765_v2.g18551.t1"/>
    <property type="gene ID" value="JU765_v2.g18551"/>
</dbReference>